<dbReference type="Proteomes" id="UP000184076">
    <property type="component" value="Unassembled WGS sequence"/>
</dbReference>
<dbReference type="RefSeq" id="WP_073042141.1">
    <property type="nucleotide sequence ID" value="NZ_FQVB01000062.1"/>
</dbReference>
<evidence type="ECO:0000313" key="2">
    <source>
        <dbReference type="Proteomes" id="UP000184076"/>
    </source>
</evidence>
<proteinExistence type="predicted"/>
<dbReference type="InterPro" id="IPR026349">
    <property type="entry name" value="CHP04255"/>
</dbReference>
<dbReference type="NCBIfam" id="TIGR04255">
    <property type="entry name" value="sporadTIGR04255"/>
    <property type="match status" value="1"/>
</dbReference>
<reference evidence="2" key="1">
    <citation type="submission" date="2016-11" db="EMBL/GenBank/DDBJ databases">
        <authorList>
            <person name="Varghese N."/>
            <person name="Submissions S."/>
        </authorList>
    </citation>
    <scope>NUCLEOTIDE SEQUENCE [LARGE SCALE GENOMIC DNA]</scope>
    <source>
        <strain evidence="2">DSM 9756</strain>
    </source>
</reference>
<keyword evidence="2" id="KW-1185">Reference proteome</keyword>
<dbReference type="STRING" id="1121391.SAMN02745206_03688"/>
<sequence>MKPDIPVRLKKEPLIEALCEIRFTSAQSSVADLLPGILFKALPNKYPNIVRLPAADIPAPIAEQDPNLRYVPKVRLEGGNQAIQIGEHVISLSCRRPYSGWEAFSTDIRTLIGIVRDTGLIERPERFSLKYIDLIQLEEPPSLGCLNLNLRIGEYEIDARPVQLRTEIKEEGLLHIIQIVSPAEASIPGEPDKFRGVLLDIDSIRPIQQGESWSEVECDLDVVHSASKKMFFGLLTAETIERLEPEYWEPRP</sequence>
<evidence type="ECO:0000313" key="1">
    <source>
        <dbReference type="EMBL" id="SHG32725.1"/>
    </source>
</evidence>
<dbReference type="AlphaFoldDB" id="A0A1M5IX78"/>
<gene>
    <name evidence="1" type="ORF">SAMN02745206_03688</name>
</gene>
<dbReference type="EMBL" id="FQVB01000062">
    <property type="protein sequence ID" value="SHG32725.1"/>
    <property type="molecule type" value="Genomic_DNA"/>
</dbReference>
<accession>A0A1M5IX78</accession>
<protein>
    <submittedName>
        <fullName evidence="1">TIGR04255 family protein</fullName>
    </submittedName>
</protein>
<name>A0A1M5IX78_9BACT</name>
<organism evidence="1 2">
    <name type="scientific">Desulfacinum infernum DSM 9756</name>
    <dbReference type="NCBI Taxonomy" id="1121391"/>
    <lineage>
        <taxon>Bacteria</taxon>
        <taxon>Pseudomonadati</taxon>
        <taxon>Thermodesulfobacteriota</taxon>
        <taxon>Syntrophobacteria</taxon>
        <taxon>Syntrophobacterales</taxon>
        <taxon>Syntrophobacteraceae</taxon>
        <taxon>Desulfacinum</taxon>
    </lineage>
</organism>
<dbReference type="OrthoDB" id="5767768at2"/>